<dbReference type="Pfam" id="PF08929">
    <property type="entry name" value="PoNi_C"/>
    <property type="match status" value="1"/>
</dbReference>
<dbReference type="AlphaFoldDB" id="A0A7X3JT07"/>
<name>A0A7X3JT07_9PSED</name>
<dbReference type="Pfam" id="PF08928">
    <property type="entry name" value="PoNi_N"/>
    <property type="match status" value="1"/>
</dbReference>
<reference evidence="3 4" key="1">
    <citation type="submission" date="2019-10" db="EMBL/GenBank/DDBJ databases">
        <title>XDR Pseudomonas monteilii producing IMP-16 from LCR.</title>
        <authorList>
            <person name="Ballaben A."/>
            <person name="Doi Y."/>
        </authorList>
    </citation>
    <scope>NUCLEOTIDE SEQUENCE [LARGE SCALE GENOMIC DNA]</scope>
    <source>
        <strain evidence="3 4">597/14</strain>
    </source>
</reference>
<accession>A0A7X3JT07</accession>
<feature type="domain" description="PoNi C-terminal" evidence="2">
    <location>
        <begin position="141"/>
        <end position="262"/>
    </location>
</feature>
<evidence type="ECO:0000313" key="3">
    <source>
        <dbReference type="EMBL" id="MVF51591.1"/>
    </source>
</evidence>
<dbReference type="InterPro" id="IPR015024">
    <property type="entry name" value="PoNi_N"/>
</dbReference>
<dbReference type="RefSeq" id="WP_156867797.1">
    <property type="nucleotide sequence ID" value="NZ_JACGDB010000009.1"/>
</dbReference>
<dbReference type="Gene3D" id="1.10.3920.10">
    <property type="entry name" value="PA2201 C-terminal domain-like"/>
    <property type="match status" value="1"/>
</dbReference>
<comment type="caution">
    <text evidence="3">The sequence shown here is derived from an EMBL/GenBank/DDBJ whole genome shotgun (WGS) entry which is preliminary data.</text>
</comment>
<proteinExistence type="predicted"/>
<dbReference type="SUPFAM" id="SSF140731">
    <property type="entry name" value="PA2201 C-terminal domain-like"/>
    <property type="match status" value="1"/>
</dbReference>
<sequence>MKMRAPLGDPAYWAEWVAFGEESIALGWETASKPFGDPSYAPQYLFELAQDHWHQMLRRYSAGLPTPSLASYFPGLLDAWERSQALGAQQWTEDQVFTRNAWRVNYDHYITCFWVVALALVLEIPDEQWQRLIRLVGNEGEDSLLDRVIATRSPQRCIGGELLYPKPYGRLQAAIDAERPQQASLLRDFVDHWYLELGNGARSGKYKQAAAFKHPYWYRYGDENFAGGAYFGRWCVEAAVAVKVFGLDDQLCLGHEHYPQALLHEQADLPSPPVTEREKRGFWARLLGK</sequence>
<evidence type="ECO:0000259" key="1">
    <source>
        <dbReference type="Pfam" id="PF08928"/>
    </source>
</evidence>
<dbReference type="InterPro" id="IPR015025">
    <property type="entry name" value="PoNi_C"/>
</dbReference>
<organism evidence="3 4">
    <name type="scientific">Pseudomonas monteilii</name>
    <dbReference type="NCBI Taxonomy" id="76759"/>
    <lineage>
        <taxon>Bacteria</taxon>
        <taxon>Pseudomonadati</taxon>
        <taxon>Pseudomonadota</taxon>
        <taxon>Gammaproteobacteria</taxon>
        <taxon>Pseudomonadales</taxon>
        <taxon>Pseudomonadaceae</taxon>
        <taxon>Pseudomonas</taxon>
    </lineage>
</organism>
<protein>
    <submittedName>
        <fullName evidence="3">DUF1911 domain-containing protein</fullName>
    </submittedName>
</protein>
<evidence type="ECO:0000313" key="4">
    <source>
        <dbReference type="Proteomes" id="UP000440965"/>
    </source>
</evidence>
<evidence type="ECO:0000259" key="2">
    <source>
        <dbReference type="Pfam" id="PF08929"/>
    </source>
</evidence>
<dbReference type="Proteomes" id="UP000440965">
    <property type="component" value="Unassembled WGS sequence"/>
</dbReference>
<dbReference type="InterPro" id="IPR028983">
    <property type="entry name" value="PA2201-like_C"/>
</dbReference>
<feature type="domain" description="PoNi N-terminal" evidence="1">
    <location>
        <begin position="4"/>
        <end position="134"/>
    </location>
</feature>
<dbReference type="EMBL" id="WEIK01000020">
    <property type="protein sequence ID" value="MVF51591.1"/>
    <property type="molecule type" value="Genomic_DNA"/>
</dbReference>
<gene>
    <name evidence="3" type="ORF">F9Z43_20220</name>
</gene>